<gene>
    <name evidence="2" type="ORF">PF002_g29478</name>
</gene>
<dbReference type="Proteomes" id="UP000440367">
    <property type="component" value="Unassembled WGS sequence"/>
</dbReference>
<keyword evidence="1" id="KW-1133">Transmembrane helix</keyword>
<accession>A0A6A3VT10</accession>
<evidence type="ECO:0000313" key="3">
    <source>
        <dbReference type="Proteomes" id="UP000440367"/>
    </source>
</evidence>
<name>A0A6A3VT10_9STRA</name>
<keyword evidence="1" id="KW-0812">Transmembrane</keyword>
<dbReference type="EMBL" id="QXGD01004048">
    <property type="protein sequence ID" value="KAE9172805.1"/>
    <property type="molecule type" value="Genomic_DNA"/>
</dbReference>
<comment type="caution">
    <text evidence="2">The sequence shown here is derived from an EMBL/GenBank/DDBJ whole genome shotgun (WGS) entry which is preliminary data.</text>
</comment>
<proteinExistence type="predicted"/>
<protein>
    <submittedName>
        <fullName evidence="2">Uncharacterized protein</fullName>
    </submittedName>
</protein>
<evidence type="ECO:0000313" key="2">
    <source>
        <dbReference type="EMBL" id="KAE9172805.1"/>
    </source>
</evidence>
<reference evidence="2 3" key="1">
    <citation type="submission" date="2018-08" db="EMBL/GenBank/DDBJ databases">
        <title>Genomic investigation of the strawberry pathogen Phytophthora fragariae indicates pathogenicity is determined by transcriptional variation in three key races.</title>
        <authorList>
            <person name="Adams T.M."/>
            <person name="Armitage A.D."/>
            <person name="Sobczyk M.K."/>
            <person name="Bates H.J."/>
            <person name="Dunwell J.M."/>
            <person name="Nellist C.F."/>
            <person name="Harrison R.J."/>
        </authorList>
    </citation>
    <scope>NUCLEOTIDE SEQUENCE [LARGE SCALE GENOMIC DNA]</scope>
    <source>
        <strain evidence="2 3">BC-1</strain>
    </source>
</reference>
<feature type="transmembrane region" description="Helical" evidence="1">
    <location>
        <begin position="20"/>
        <end position="40"/>
    </location>
</feature>
<organism evidence="2 3">
    <name type="scientific">Phytophthora fragariae</name>
    <dbReference type="NCBI Taxonomy" id="53985"/>
    <lineage>
        <taxon>Eukaryota</taxon>
        <taxon>Sar</taxon>
        <taxon>Stramenopiles</taxon>
        <taxon>Oomycota</taxon>
        <taxon>Peronosporomycetes</taxon>
        <taxon>Peronosporales</taxon>
        <taxon>Peronosporaceae</taxon>
        <taxon>Phytophthora</taxon>
    </lineage>
</organism>
<evidence type="ECO:0000256" key="1">
    <source>
        <dbReference type="SAM" id="Phobius"/>
    </source>
</evidence>
<sequence length="73" mass="7714">MEPAARVCPRLPLSRRRGVVSIEVFASVVVAVLLELVIVVEVPASAVVAVQVQLCSCETQELPPVSVPIIPLA</sequence>
<keyword evidence="1" id="KW-0472">Membrane</keyword>
<dbReference type="AlphaFoldDB" id="A0A6A3VT10"/>